<evidence type="ECO:0000313" key="7">
    <source>
        <dbReference type="Proteomes" id="UP001160148"/>
    </source>
</evidence>
<keyword evidence="7" id="KW-1185">Reference proteome</keyword>
<comment type="catalytic activity">
    <reaction evidence="4">
        <text>hydrogencarbonate + H(+) = CO2 + H2O</text>
        <dbReference type="Rhea" id="RHEA:10748"/>
        <dbReference type="ChEBI" id="CHEBI:15377"/>
        <dbReference type="ChEBI" id="CHEBI:15378"/>
        <dbReference type="ChEBI" id="CHEBI:16526"/>
        <dbReference type="ChEBI" id="CHEBI:17544"/>
        <dbReference type="EC" id="4.2.1.1"/>
    </reaction>
</comment>
<dbReference type="PROSITE" id="PS00162">
    <property type="entry name" value="ALPHA_CA_1"/>
    <property type="match status" value="1"/>
</dbReference>
<feature type="domain" description="Alpha-carbonic anhydrase" evidence="5">
    <location>
        <begin position="30"/>
        <end position="294"/>
    </location>
</feature>
<dbReference type="InterPro" id="IPR023561">
    <property type="entry name" value="Carbonic_anhydrase_a-class"/>
</dbReference>
<dbReference type="Gene3D" id="3.10.200.10">
    <property type="entry name" value="Alpha carbonic anhydrase"/>
    <property type="match status" value="1"/>
</dbReference>
<evidence type="ECO:0000256" key="4">
    <source>
        <dbReference type="RuleBase" id="RU367011"/>
    </source>
</evidence>
<evidence type="ECO:0000256" key="1">
    <source>
        <dbReference type="ARBA" id="ARBA00010718"/>
    </source>
</evidence>
<keyword evidence="2 4" id="KW-0479">Metal-binding</keyword>
<dbReference type="InterPro" id="IPR018338">
    <property type="entry name" value="Carbonic_anhydrase_a-class_CS"/>
</dbReference>
<name>A0AAV0W5C1_9HEMI</name>
<evidence type="ECO:0000256" key="2">
    <source>
        <dbReference type="ARBA" id="ARBA00022723"/>
    </source>
</evidence>
<organism evidence="6 7">
    <name type="scientific">Macrosiphum euphorbiae</name>
    <name type="common">potato aphid</name>
    <dbReference type="NCBI Taxonomy" id="13131"/>
    <lineage>
        <taxon>Eukaryota</taxon>
        <taxon>Metazoa</taxon>
        <taxon>Ecdysozoa</taxon>
        <taxon>Arthropoda</taxon>
        <taxon>Hexapoda</taxon>
        <taxon>Insecta</taxon>
        <taxon>Pterygota</taxon>
        <taxon>Neoptera</taxon>
        <taxon>Paraneoptera</taxon>
        <taxon>Hemiptera</taxon>
        <taxon>Sternorrhyncha</taxon>
        <taxon>Aphidomorpha</taxon>
        <taxon>Aphidoidea</taxon>
        <taxon>Aphididae</taxon>
        <taxon>Macrosiphini</taxon>
        <taxon>Macrosiphum</taxon>
    </lineage>
</organism>
<dbReference type="CDD" id="cd00326">
    <property type="entry name" value="alpha_CA"/>
    <property type="match status" value="1"/>
</dbReference>
<dbReference type="EC" id="4.2.1.1" evidence="4"/>
<proteinExistence type="inferred from homology"/>
<sequence length="294" mass="34563">MRFFKLFQLQLSSKNGHLMIWTSALWFMIAVLAYSKSVSEIDSDDWPYVIKDHVGIKLQSPVDINTKYANRRYLPFLRYFGYWAFNRAIVEITNTGHTVGVKLANNSDDVPFITGGPLFDCRYEFEQMHFHWGKNDMGSEHKVNGHKYAMEVHIVHYKKEYGSFKNAQSYSDGVCVVGFFGEISSKDNRDMDNFIADLKYIVKQKSTIVRNFKEEFSWIKKTALKQHYYTYHGSLTTKPFTECVIWIIFTKPIHISRRQLMKFRELHSSHNGVLINENDRPLQPFNNRTIVYGY</sequence>
<dbReference type="InterPro" id="IPR001148">
    <property type="entry name" value="CA_dom"/>
</dbReference>
<dbReference type="GO" id="GO:0008270">
    <property type="term" value="F:zinc ion binding"/>
    <property type="evidence" value="ECO:0007669"/>
    <property type="project" value="UniProtKB-UniRule"/>
</dbReference>
<comment type="similarity">
    <text evidence="1 4">Belongs to the alpha-carbonic anhydrase family.</text>
</comment>
<dbReference type="SMART" id="SM01057">
    <property type="entry name" value="Carb_anhydrase"/>
    <property type="match status" value="1"/>
</dbReference>
<accession>A0AAV0W5C1</accession>
<reference evidence="6 7" key="1">
    <citation type="submission" date="2023-01" db="EMBL/GenBank/DDBJ databases">
        <authorList>
            <person name="Whitehead M."/>
        </authorList>
    </citation>
    <scope>NUCLEOTIDE SEQUENCE [LARGE SCALE GENOMIC DNA]</scope>
</reference>
<comment type="function">
    <text evidence="4">Reversible hydration of carbon dioxide.</text>
</comment>
<dbReference type="PANTHER" id="PTHR18952">
    <property type="entry name" value="CARBONIC ANHYDRASE"/>
    <property type="match status" value="1"/>
</dbReference>
<evidence type="ECO:0000259" key="5">
    <source>
        <dbReference type="PROSITE" id="PS51144"/>
    </source>
</evidence>
<keyword evidence="4" id="KW-0456">Lyase</keyword>
<dbReference type="AlphaFoldDB" id="A0AAV0W5C1"/>
<dbReference type="SUPFAM" id="SSF51069">
    <property type="entry name" value="Carbonic anhydrase"/>
    <property type="match status" value="1"/>
</dbReference>
<dbReference type="PANTHER" id="PTHR18952:SF124">
    <property type="entry name" value="CARBONIC ANHYDRASE 7"/>
    <property type="match status" value="1"/>
</dbReference>
<gene>
    <name evidence="6" type="ORF">MEUPH1_LOCUS7408</name>
</gene>
<evidence type="ECO:0000256" key="3">
    <source>
        <dbReference type="ARBA" id="ARBA00022833"/>
    </source>
</evidence>
<keyword evidence="3 4" id="KW-0862">Zinc</keyword>
<dbReference type="EMBL" id="CARXXK010000001">
    <property type="protein sequence ID" value="CAI6351016.1"/>
    <property type="molecule type" value="Genomic_DNA"/>
</dbReference>
<dbReference type="PROSITE" id="PS51144">
    <property type="entry name" value="ALPHA_CA_2"/>
    <property type="match status" value="1"/>
</dbReference>
<dbReference type="InterPro" id="IPR036398">
    <property type="entry name" value="CA_dom_sf"/>
</dbReference>
<dbReference type="Pfam" id="PF00194">
    <property type="entry name" value="Carb_anhydrase"/>
    <property type="match status" value="1"/>
</dbReference>
<evidence type="ECO:0000313" key="6">
    <source>
        <dbReference type="EMBL" id="CAI6351016.1"/>
    </source>
</evidence>
<dbReference type="GO" id="GO:0005737">
    <property type="term" value="C:cytoplasm"/>
    <property type="evidence" value="ECO:0007669"/>
    <property type="project" value="TreeGrafter"/>
</dbReference>
<dbReference type="Proteomes" id="UP001160148">
    <property type="component" value="Unassembled WGS sequence"/>
</dbReference>
<dbReference type="GO" id="GO:0004089">
    <property type="term" value="F:carbonate dehydratase activity"/>
    <property type="evidence" value="ECO:0007669"/>
    <property type="project" value="UniProtKB-UniRule"/>
</dbReference>
<comment type="cofactor">
    <cofactor evidence="4">
        <name>Zn(2+)</name>
        <dbReference type="ChEBI" id="CHEBI:29105"/>
    </cofactor>
</comment>
<comment type="caution">
    <text evidence="6">The sequence shown here is derived from an EMBL/GenBank/DDBJ whole genome shotgun (WGS) entry which is preliminary data.</text>
</comment>
<protein>
    <recommendedName>
        <fullName evidence="4">Carbonic anhydrase</fullName>
        <ecNumber evidence="4">4.2.1.1</ecNumber>
    </recommendedName>
</protein>